<organism evidence="1 2">
    <name type="scientific">Mortierella isabellina</name>
    <name type="common">Filamentous fungus</name>
    <name type="synonym">Umbelopsis isabellina</name>
    <dbReference type="NCBI Taxonomy" id="91625"/>
    <lineage>
        <taxon>Eukaryota</taxon>
        <taxon>Fungi</taxon>
        <taxon>Fungi incertae sedis</taxon>
        <taxon>Mucoromycota</taxon>
        <taxon>Mucoromycotina</taxon>
        <taxon>Umbelopsidomycetes</taxon>
        <taxon>Umbelopsidales</taxon>
        <taxon>Umbelopsidaceae</taxon>
        <taxon>Umbelopsis</taxon>
    </lineage>
</organism>
<keyword evidence="2" id="KW-1185">Reference proteome</keyword>
<comment type="caution">
    <text evidence="1">The sequence shown here is derived from an EMBL/GenBank/DDBJ whole genome shotgun (WGS) entry which is preliminary data.</text>
</comment>
<gene>
    <name evidence="1" type="ORF">INT43_000248</name>
</gene>
<dbReference type="AlphaFoldDB" id="A0A8H7UAL0"/>
<dbReference type="EMBL" id="JAEPQZ010000016">
    <property type="protein sequence ID" value="KAG2172898.1"/>
    <property type="molecule type" value="Genomic_DNA"/>
</dbReference>
<dbReference type="Proteomes" id="UP000654370">
    <property type="component" value="Unassembled WGS sequence"/>
</dbReference>
<name>A0A8H7UAL0_MORIS</name>
<reference evidence="1" key="1">
    <citation type="submission" date="2020-12" db="EMBL/GenBank/DDBJ databases">
        <title>Metabolic potential, ecology and presence of endohyphal bacteria is reflected in genomic diversity of Mucoromycotina.</title>
        <authorList>
            <person name="Muszewska A."/>
            <person name="Okrasinska A."/>
            <person name="Steczkiewicz K."/>
            <person name="Drgas O."/>
            <person name="Orlowska M."/>
            <person name="Perlinska-Lenart U."/>
            <person name="Aleksandrzak-Piekarczyk T."/>
            <person name="Szatraj K."/>
            <person name="Zielenkiewicz U."/>
            <person name="Pilsyk S."/>
            <person name="Malc E."/>
            <person name="Mieczkowski P."/>
            <person name="Kruszewska J.S."/>
            <person name="Biernat P."/>
            <person name="Pawlowska J."/>
        </authorList>
    </citation>
    <scope>NUCLEOTIDE SEQUENCE</scope>
    <source>
        <strain evidence="1">WA0000067209</strain>
    </source>
</reference>
<evidence type="ECO:0000313" key="2">
    <source>
        <dbReference type="Proteomes" id="UP000654370"/>
    </source>
</evidence>
<sequence length="90" mass="9893">MVAIRYMVTLSAITPTDHTRSNSATLSSSRSRSIDFASPAKSSLTGEAYSLEHKLRRLELTGTEPMAADIREAQFSSAVRQNSIQDAYIK</sequence>
<evidence type="ECO:0000313" key="1">
    <source>
        <dbReference type="EMBL" id="KAG2172898.1"/>
    </source>
</evidence>
<proteinExistence type="predicted"/>
<accession>A0A8H7UAL0</accession>
<protein>
    <submittedName>
        <fullName evidence="1">Uncharacterized protein</fullName>
    </submittedName>
</protein>